<dbReference type="GO" id="GO:0000155">
    <property type="term" value="F:phosphorelay sensor kinase activity"/>
    <property type="evidence" value="ECO:0007669"/>
    <property type="project" value="InterPro"/>
</dbReference>
<dbReference type="InterPro" id="IPR000700">
    <property type="entry name" value="PAS-assoc_C"/>
</dbReference>
<dbReference type="InterPro" id="IPR005467">
    <property type="entry name" value="His_kinase_dom"/>
</dbReference>
<evidence type="ECO:0000259" key="9">
    <source>
        <dbReference type="PROSITE" id="PS50109"/>
    </source>
</evidence>
<dbReference type="Pfam" id="PF02518">
    <property type="entry name" value="HATPase_c"/>
    <property type="match status" value="1"/>
</dbReference>
<dbReference type="OrthoDB" id="9815750at2"/>
<dbReference type="AlphaFoldDB" id="A0A6B8REK6"/>
<keyword evidence="13" id="KW-1185">Reference proteome</keyword>
<comment type="catalytic activity">
    <reaction evidence="1">
        <text>ATP + protein L-histidine = ADP + protein N-phospho-L-histidine.</text>
        <dbReference type="EC" id="2.7.13.3"/>
    </reaction>
</comment>
<dbReference type="PROSITE" id="PS50112">
    <property type="entry name" value="PAS"/>
    <property type="match status" value="1"/>
</dbReference>
<evidence type="ECO:0000256" key="4">
    <source>
        <dbReference type="ARBA" id="ARBA00022679"/>
    </source>
</evidence>
<dbReference type="EMBL" id="CP034235">
    <property type="protein sequence ID" value="QGQ93985.1"/>
    <property type="molecule type" value="Genomic_DNA"/>
</dbReference>
<dbReference type="PROSITE" id="PS50113">
    <property type="entry name" value="PAC"/>
    <property type="match status" value="1"/>
</dbReference>
<dbReference type="Pfam" id="PF13426">
    <property type="entry name" value="PAS_9"/>
    <property type="match status" value="1"/>
</dbReference>
<evidence type="ECO:0000256" key="1">
    <source>
        <dbReference type="ARBA" id="ARBA00000085"/>
    </source>
</evidence>
<evidence type="ECO:0000313" key="12">
    <source>
        <dbReference type="EMBL" id="QGQ93985.1"/>
    </source>
</evidence>
<dbReference type="CDD" id="cd00082">
    <property type="entry name" value="HisKA"/>
    <property type="match status" value="1"/>
</dbReference>
<dbReference type="Pfam" id="PF00989">
    <property type="entry name" value="PAS"/>
    <property type="match status" value="2"/>
</dbReference>
<dbReference type="InterPro" id="IPR001610">
    <property type="entry name" value="PAC"/>
</dbReference>
<keyword evidence="6" id="KW-0418">Kinase</keyword>
<dbReference type="Gene3D" id="3.30.450.20">
    <property type="entry name" value="PAS domain"/>
    <property type="match status" value="3"/>
</dbReference>
<feature type="domain" description="PAC" evidence="11">
    <location>
        <begin position="84"/>
        <end position="134"/>
    </location>
</feature>
<feature type="domain" description="PAS" evidence="10">
    <location>
        <begin position="261"/>
        <end position="331"/>
    </location>
</feature>
<evidence type="ECO:0000256" key="3">
    <source>
        <dbReference type="ARBA" id="ARBA00022553"/>
    </source>
</evidence>
<dbReference type="PRINTS" id="PR00344">
    <property type="entry name" value="BCTRLSENSOR"/>
</dbReference>
<proteinExistence type="predicted"/>
<dbReference type="Pfam" id="PF00512">
    <property type="entry name" value="HisKA"/>
    <property type="match status" value="1"/>
</dbReference>
<evidence type="ECO:0000256" key="6">
    <source>
        <dbReference type="ARBA" id="ARBA00022777"/>
    </source>
</evidence>
<evidence type="ECO:0000256" key="5">
    <source>
        <dbReference type="ARBA" id="ARBA00022741"/>
    </source>
</evidence>
<dbReference type="Proteomes" id="UP000426246">
    <property type="component" value="Chromosome"/>
</dbReference>
<keyword evidence="3" id="KW-0597">Phosphoprotein</keyword>
<dbReference type="InterPro" id="IPR013767">
    <property type="entry name" value="PAS_fold"/>
</dbReference>
<dbReference type="Gene3D" id="1.10.287.130">
    <property type="match status" value="1"/>
</dbReference>
<dbReference type="EC" id="2.7.13.3" evidence="2"/>
<evidence type="ECO:0000259" key="10">
    <source>
        <dbReference type="PROSITE" id="PS50112"/>
    </source>
</evidence>
<dbReference type="PROSITE" id="PS50109">
    <property type="entry name" value="HIS_KIN"/>
    <property type="match status" value="1"/>
</dbReference>
<dbReference type="InterPro" id="IPR003661">
    <property type="entry name" value="HisK_dim/P_dom"/>
</dbReference>
<dbReference type="SUPFAM" id="SSF55785">
    <property type="entry name" value="PYP-like sensor domain (PAS domain)"/>
    <property type="match status" value="3"/>
</dbReference>
<gene>
    <name evidence="12" type="ORF">EHS13_03210</name>
</gene>
<keyword evidence="7" id="KW-0067">ATP-binding</keyword>
<dbReference type="SMART" id="SM00387">
    <property type="entry name" value="HATPase_c"/>
    <property type="match status" value="1"/>
</dbReference>
<sequence length="603" mass="67690">MSATDKLILSNDQFKAIVELCPEPIAIYCDNIVEYLNPACMTMIGASHSSEVLGKNITDFLLPEDIEKIMLQNEELLRAGRPSDLIEKRWVRLDGQVIIVEVRSVPITYGARSGIQLFCRDITQKRRIEAALFESEQRLYSMLQHSPEAIVVHFKEKINYVNNAALKLFRASSHEQMIGKSIYDLIHIDSHNLAAQRIDLLKNSMQKLDSTIHTMVGLDGKIFSAEVSSNEIFNPMAEGHVQTVLRDVSERVQLEQALRESSLAYQNLIKNLPEPILVLDNDIIVYTNISCCKLLKAVNEDELIGKNVYQFIPPDQHEYATEIKNEILTTGKASAFIEGRILDVLGCENSIEISSTQIVYQSKPHMLCVLRDLTERKNAEERFVRSEKLSAIGQLAAGVAHEIRNPLTALKGFTRLLQKELGDKFHYLSIMQSELERINTIVNEFMSLSKPHLSHFSDGNISTILQGVVSILDTQAILRNVIITLKDSNVKSTLYCNENQLKQVFINIITNAMDAMPKGGQIYITIQLTDDAKLLIRIQDEGQGISEDIIRKIGEPFFTTKDTGTGLGLMICHRIVEAHGGKINLTSQVNVGTTVDILFPLFA</sequence>
<dbReference type="InterPro" id="IPR003594">
    <property type="entry name" value="HATPase_dom"/>
</dbReference>
<dbReference type="SMART" id="SM00086">
    <property type="entry name" value="PAC"/>
    <property type="match status" value="2"/>
</dbReference>
<keyword evidence="5" id="KW-0547">Nucleotide-binding</keyword>
<protein>
    <recommendedName>
        <fullName evidence="2">histidine kinase</fullName>
        <ecNumber evidence="2">2.7.13.3</ecNumber>
    </recommendedName>
</protein>
<dbReference type="InterPro" id="IPR036890">
    <property type="entry name" value="HATPase_C_sf"/>
</dbReference>
<dbReference type="InterPro" id="IPR036097">
    <property type="entry name" value="HisK_dim/P_sf"/>
</dbReference>
<dbReference type="Gene3D" id="3.30.565.10">
    <property type="entry name" value="Histidine kinase-like ATPase, C-terminal domain"/>
    <property type="match status" value="1"/>
</dbReference>
<accession>A0A6B8REK6</accession>
<dbReference type="GO" id="GO:0005524">
    <property type="term" value="F:ATP binding"/>
    <property type="evidence" value="ECO:0007669"/>
    <property type="project" value="UniProtKB-KW"/>
</dbReference>
<evidence type="ECO:0000259" key="11">
    <source>
        <dbReference type="PROSITE" id="PS50113"/>
    </source>
</evidence>
<dbReference type="SMART" id="SM00388">
    <property type="entry name" value="HisKA"/>
    <property type="match status" value="1"/>
</dbReference>
<keyword evidence="8" id="KW-0902">Two-component regulatory system</keyword>
<evidence type="ECO:0000313" key="13">
    <source>
        <dbReference type="Proteomes" id="UP000426246"/>
    </source>
</evidence>
<keyword evidence="4" id="KW-0808">Transferase</keyword>
<dbReference type="SUPFAM" id="SSF55874">
    <property type="entry name" value="ATPase domain of HSP90 chaperone/DNA topoisomerase II/histidine kinase"/>
    <property type="match status" value="1"/>
</dbReference>
<dbReference type="InterPro" id="IPR000014">
    <property type="entry name" value="PAS"/>
</dbReference>
<dbReference type="NCBIfam" id="TIGR00229">
    <property type="entry name" value="sensory_box"/>
    <property type="match status" value="3"/>
</dbReference>
<evidence type="ECO:0000256" key="8">
    <source>
        <dbReference type="ARBA" id="ARBA00023012"/>
    </source>
</evidence>
<dbReference type="InterPro" id="IPR035965">
    <property type="entry name" value="PAS-like_dom_sf"/>
</dbReference>
<evidence type="ECO:0000256" key="7">
    <source>
        <dbReference type="ARBA" id="ARBA00022840"/>
    </source>
</evidence>
<dbReference type="InterPro" id="IPR004358">
    <property type="entry name" value="Sig_transdc_His_kin-like_C"/>
</dbReference>
<dbReference type="RefSeq" id="WP_155698981.1">
    <property type="nucleotide sequence ID" value="NZ_CP034235.1"/>
</dbReference>
<dbReference type="KEGG" id="ppsc:EHS13_03210"/>
<dbReference type="CDD" id="cd00075">
    <property type="entry name" value="HATPase"/>
    <property type="match status" value="1"/>
</dbReference>
<feature type="domain" description="Histidine kinase" evidence="9">
    <location>
        <begin position="398"/>
        <end position="603"/>
    </location>
</feature>
<evidence type="ECO:0000256" key="2">
    <source>
        <dbReference type="ARBA" id="ARBA00012438"/>
    </source>
</evidence>
<dbReference type="SMART" id="SM00091">
    <property type="entry name" value="PAS"/>
    <property type="match status" value="3"/>
</dbReference>
<dbReference type="SUPFAM" id="SSF47384">
    <property type="entry name" value="Homodimeric domain of signal transducing histidine kinase"/>
    <property type="match status" value="1"/>
</dbReference>
<dbReference type="CDD" id="cd00130">
    <property type="entry name" value="PAS"/>
    <property type="match status" value="3"/>
</dbReference>
<dbReference type="PANTHER" id="PTHR43065">
    <property type="entry name" value="SENSOR HISTIDINE KINASE"/>
    <property type="match status" value="1"/>
</dbReference>
<reference evidence="13" key="1">
    <citation type="submission" date="2018-11" db="EMBL/GenBank/DDBJ databases">
        <title>Complete genome sequence of Paenibacillus sp. ML311-T8.</title>
        <authorList>
            <person name="Nam Y.-D."/>
            <person name="Kang J."/>
            <person name="Chung W.-H."/>
            <person name="Park Y.S."/>
        </authorList>
    </citation>
    <scope>NUCLEOTIDE SEQUENCE [LARGE SCALE GENOMIC DNA]</scope>
    <source>
        <strain evidence="13">ML311-T8</strain>
    </source>
</reference>
<organism evidence="12 13">
    <name type="scientific">Paenibacillus psychroresistens</name>
    <dbReference type="NCBI Taxonomy" id="1778678"/>
    <lineage>
        <taxon>Bacteria</taxon>
        <taxon>Bacillati</taxon>
        <taxon>Bacillota</taxon>
        <taxon>Bacilli</taxon>
        <taxon>Bacillales</taxon>
        <taxon>Paenibacillaceae</taxon>
        <taxon>Paenibacillus</taxon>
    </lineage>
</organism>
<name>A0A6B8REK6_9BACL</name>
<dbReference type="GO" id="GO:0006355">
    <property type="term" value="P:regulation of DNA-templated transcription"/>
    <property type="evidence" value="ECO:0007669"/>
    <property type="project" value="InterPro"/>
</dbReference>
<dbReference type="PANTHER" id="PTHR43065:SF34">
    <property type="entry name" value="SPORULATION KINASE A"/>
    <property type="match status" value="1"/>
</dbReference>